<dbReference type="GO" id="GO:0008270">
    <property type="term" value="F:zinc ion binding"/>
    <property type="evidence" value="ECO:0007669"/>
    <property type="project" value="UniProtKB-KW"/>
</dbReference>
<dbReference type="Gene3D" id="3.30.160.60">
    <property type="entry name" value="Classic Zinc Finger"/>
    <property type="match status" value="1"/>
</dbReference>
<keyword evidence="2" id="KW-0175">Coiled coil</keyword>
<reference evidence="5 6" key="1">
    <citation type="journal article" date="2017" name="Nat. Ecol. Evol.">
        <title>Scallop genome provides insights into evolution of bilaterian karyotype and development.</title>
        <authorList>
            <person name="Wang S."/>
            <person name="Zhang J."/>
            <person name="Jiao W."/>
            <person name="Li J."/>
            <person name="Xun X."/>
            <person name="Sun Y."/>
            <person name="Guo X."/>
            <person name="Huan P."/>
            <person name="Dong B."/>
            <person name="Zhang L."/>
            <person name="Hu X."/>
            <person name="Sun X."/>
            <person name="Wang J."/>
            <person name="Zhao C."/>
            <person name="Wang Y."/>
            <person name="Wang D."/>
            <person name="Huang X."/>
            <person name="Wang R."/>
            <person name="Lv J."/>
            <person name="Li Y."/>
            <person name="Zhang Z."/>
            <person name="Liu B."/>
            <person name="Lu W."/>
            <person name="Hui Y."/>
            <person name="Liang J."/>
            <person name="Zhou Z."/>
            <person name="Hou R."/>
            <person name="Li X."/>
            <person name="Liu Y."/>
            <person name="Li H."/>
            <person name="Ning X."/>
            <person name="Lin Y."/>
            <person name="Zhao L."/>
            <person name="Xing Q."/>
            <person name="Dou J."/>
            <person name="Li Y."/>
            <person name="Mao J."/>
            <person name="Guo H."/>
            <person name="Dou H."/>
            <person name="Li T."/>
            <person name="Mu C."/>
            <person name="Jiang W."/>
            <person name="Fu Q."/>
            <person name="Fu X."/>
            <person name="Miao Y."/>
            <person name="Liu J."/>
            <person name="Yu Q."/>
            <person name="Li R."/>
            <person name="Liao H."/>
            <person name="Li X."/>
            <person name="Kong Y."/>
            <person name="Jiang Z."/>
            <person name="Chourrout D."/>
            <person name="Li R."/>
            <person name="Bao Z."/>
        </authorList>
    </citation>
    <scope>NUCLEOTIDE SEQUENCE [LARGE SCALE GENOMIC DNA]</scope>
    <source>
        <strain evidence="5 6">PY_sf001</strain>
    </source>
</reference>
<feature type="domain" description="B box-type" evidence="4">
    <location>
        <begin position="22"/>
        <end position="63"/>
    </location>
</feature>
<dbReference type="EMBL" id="NEDP02005113">
    <property type="protein sequence ID" value="OWF43392.1"/>
    <property type="molecule type" value="Genomic_DNA"/>
</dbReference>
<feature type="coiled-coil region" evidence="2">
    <location>
        <begin position="79"/>
        <end position="113"/>
    </location>
</feature>
<dbReference type="AlphaFoldDB" id="A0A210Q3W0"/>
<evidence type="ECO:0000256" key="2">
    <source>
        <dbReference type="SAM" id="Coils"/>
    </source>
</evidence>
<keyword evidence="1" id="KW-0863">Zinc-finger</keyword>
<evidence type="ECO:0000256" key="1">
    <source>
        <dbReference type="PROSITE-ProRule" id="PRU00024"/>
    </source>
</evidence>
<dbReference type="SMART" id="SM00336">
    <property type="entry name" value="BBOX"/>
    <property type="match status" value="1"/>
</dbReference>
<dbReference type="SUPFAM" id="SSF57845">
    <property type="entry name" value="B-box zinc-binding domain"/>
    <property type="match status" value="1"/>
</dbReference>
<sequence length="640" mass="71266">MTLQKYKFMDLDTSSQLPIRVKGQSSCPVHHGNQVVLVCQTCSLLVCVKCVSTDHRGHIIDDLDDTVARKKEVMRQHLRLDIENELSQLECEIRSANDEMENVLRNFDELDSNIKLNGEILKRQVDLFTRHQQRICKQFREGSVAAMETYVRKKQTTFSEIEQNIEACKEVLQSGSNVLVYDTDIVPYTCCTSLARPSLTTAKDASDFLEQAISLKLVSCTTVSDTDGIHDMTKNSRESLEINLTIKQDDQSSQDSLEIEQIDTTVKDTGSEDLMQSREIDATKRSPGTSGSAVSYAFDYTNRYTGTTVPALRHTFNNRKQATGSHDSNVSHLFDYPTKDSGSQDSASGQEIDYIMNDTESPYSDECHVISEFEAPDTNFIIYDIALSSDDSAWVCCKNSTVVTRFNSSGTVMEQVLFDDVVNCVSVSPTTGHLWAGSGKVQHSIYEMTSPGIPSLKFCVDTLQKCLCVMNDDSIAVGMEDCITRYATDGEILTTANIDGKPIRISECPVTKNIGVVVVTTRHTSSVMILNEDLDELTVFSLVSSTVNIIATNIFYDGNGNILIAAMSQTDECRHNVVLRRDGILEESRINLCAIVKSSSMDGCQHPVISINKNDVLWTVFHDDVNSPQHIQLLEYRPDV</sequence>
<dbReference type="SUPFAM" id="SSF101898">
    <property type="entry name" value="NHL repeat"/>
    <property type="match status" value="1"/>
</dbReference>
<dbReference type="PANTHER" id="PTHR25462:SF296">
    <property type="entry name" value="MEIOTIC P26, ISOFORM F"/>
    <property type="match status" value="1"/>
</dbReference>
<dbReference type="InterPro" id="IPR011042">
    <property type="entry name" value="6-blade_b-propeller_TolB-like"/>
</dbReference>
<evidence type="ECO:0000313" key="5">
    <source>
        <dbReference type="EMBL" id="OWF43392.1"/>
    </source>
</evidence>
<evidence type="ECO:0000256" key="3">
    <source>
        <dbReference type="SAM" id="MobiDB-lite"/>
    </source>
</evidence>
<dbReference type="Pfam" id="PF00643">
    <property type="entry name" value="zf-B_box"/>
    <property type="match status" value="1"/>
</dbReference>
<keyword evidence="6" id="KW-1185">Reference proteome</keyword>
<name>A0A210Q3W0_MIZYE</name>
<dbReference type="Gene3D" id="2.120.10.30">
    <property type="entry name" value="TolB, C-terminal domain"/>
    <property type="match status" value="1"/>
</dbReference>
<dbReference type="PROSITE" id="PS50119">
    <property type="entry name" value="ZF_BBOX"/>
    <property type="match status" value="1"/>
</dbReference>
<dbReference type="PANTHER" id="PTHR25462">
    <property type="entry name" value="BONUS, ISOFORM C-RELATED"/>
    <property type="match status" value="1"/>
</dbReference>
<proteinExistence type="predicted"/>
<keyword evidence="1" id="KW-0862">Zinc</keyword>
<gene>
    <name evidence="5" type="ORF">KP79_PYT21786</name>
</gene>
<dbReference type="OrthoDB" id="6128576at2759"/>
<evidence type="ECO:0000259" key="4">
    <source>
        <dbReference type="PROSITE" id="PS50119"/>
    </source>
</evidence>
<feature type="compositionally biased region" description="Polar residues" evidence="3">
    <location>
        <begin position="320"/>
        <end position="331"/>
    </location>
</feature>
<comment type="caution">
    <text evidence="5">The sequence shown here is derived from an EMBL/GenBank/DDBJ whole genome shotgun (WGS) entry which is preliminary data.</text>
</comment>
<accession>A0A210Q3W0</accession>
<protein>
    <recommendedName>
        <fullName evidence="4">B box-type domain-containing protein</fullName>
    </recommendedName>
</protein>
<dbReference type="CDD" id="cd19756">
    <property type="entry name" value="Bbox2"/>
    <property type="match status" value="1"/>
</dbReference>
<evidence type="ECO:0000313" key="6">
    <source>
        <dbReference type="Proteomes" id="UP000242188"/>
    </source>
</evidence>
<dbReference type="InterPro" id="IPR047153">
    <property type="entry name" value="TRIM45/56/19-like"/>
</dbReference>
<keyword evidence="1" id="KW-0479">Metal-binding</keyword>
<dbReference type="InterPro" id="IPR000315">
    <property type="entry name" value="Znf_B-box"/>
</dbReference>
<dbReference type="Proteomes" id="UP000242188">
    <property type="component" value="Unassembled WGS sequence"/>
</dbReference>
<organism evidence="5 6">
    <name type="scientific">Mizuhopecten yessoensis</name>
    <name type="common">Japanese scallop</name>
    <name type="synonym">Patinopecten yessoensis</name>
    <dbReference type="NCBI Taxonomy" id="6573"/>
    <lineage>
        <taxon>Eukaryota</taxon>
        <taxon>Metazoa</taxon>
        <taxon>Spiralia</taxon>
        <taxon>Lophotrochozoa</taxon>
        <taxon>Mollusca</taxon>
        <taxon>Bivalvia</taxon>
        <taxon>Autobranchia</taxon>
        <taxon>Pteriomorphia</taxon>
        <taxon>Pectinida</taxon>
        <taxon>Pectinoidea</taxon>
        <taxon>Pectinidae</taxon>
        <taxon>Mizuhopecten</taxon>
    </lineage>
</organism>
<feature type="region of interest" description="Disordered" evidence="3">
    <location>
        <begin position="320"/>
        <end position="348"/>
    </location>
</feature>